<keyword evidence="5" id="KW-1185">Reference proteome</keyword>
<evidence type="ECO:0000313" key="4">
    <source>
        <dbReference type="EMBL" id="OLP91205.1"/>
    </source>
</evidence>
<feature type="chain" id="PRO_5012728792" evidence="2">
    <location>
        <begin position="22"/>
        <end position="233"/>
    </location>
</feature>
<dbReference type="PROSITE" id="PS51484">
    <property type="entry name" value="G8"/>
    <property type="match status" value="1"/>
</dbReference>
<dbReference type="PANTHER" id="PTHR46769">
    <property type="entry name" value="POLYCYSTIC KIDNEY AND HEPATIC DISEASE 1 (AUTOSOMAL RECESSIVE)-LIKE 1"/>
    <property type="match status" value="1"/>
</dbReference>
<evidence type="ECO:0000256" key="1">
    <source>
        <dbReference type="ARBA" id="ARBA00022729"/>
    </source>
</evidence>
<sequence>MAFLLCLGLLLADLVTPFVGAASPKSWSSMPNRCAAGSNCVVPAEEHWLLDWSPPELASLTIRGKLEWDRGIDDLQLTAGYVLVEGKGTLEIGTESQPMSNLATINLTDAQASPHPTLGSRFLAGQDKAQILMHGRPLGTWTLLARDVAQGESEMELKEDPRALSWRIGDVIGIATTNRGRTQPYKIVDLGPAGSKTVKIDPPAAADYWGGWRPIHHASGRSSSPIKCRLYVN</sequence>
<evidence type="ECO:0000256" key="2">
    <source>
        <dbReference type="SAM" id="SignalP"/>
    </source>
</evidence>
<feature type="domain" description="G8" evidence="3">
    <location>
        <begin position="25"/>
        <end position="146"/>
    </location>
</feature>
<gene>
    <name evidence="4" type="primary">PKHD1L1</name>
    <name evidence="4" type="ORF">AK812_SmicGene27121</name>
</gene>
<comment type="caution">
    <text evidence="4">The sequence shown here is derived from an EMBL/GenBank/DDBJ whole genome shotgun (WGS) entry which is preliminary data.</text>
</comment>
<dbReference type="AlphaFoldDB" id="A0A1Q9D7N9"/>
<evidence type="ECO:0000259" key="3">
    <source>
        <dbReference type="PROSITE" id="PS51484"/>
    </source>
</evidence>
<evidence type="ECO:0000313" key="5">
    <source>
        <dbReference type="Proteomes" id="UP000186817"/>
    </source>
</evidence>
<protein>
    <submittedName>
        <fullName evidence="4">Fibrocystin-L</fullName>
    </submittedName>
</protein>
<dbReference type="InterPro" id="IPR019316">
    <property type="entry name" value="G8_domain"/>
</dbReference>
<proteinExistence type="predicted"/>
<dbReference type="Proteomes" id="UP000186817">
    <property type="component" value="Unassembled WGS sequence"/>
</dbReference>
<keyword evidence="1 2" id="KW-0732">Signal</keyword>
<name>A0A1Q9D7N9_SYMMI</name>
<feature type="signal peptide" evidence="2">
    <location>
        <begin position="1"/>
        <end position="21"/>
    </location>
</feature>
<dbReference type="Pfam" id="PF10162">
    <property type="entry name" value="G8"/>
    <property type="match status" value="1"/>
</dbReference>
<organism evidence="4 5">
    <name type="scientific">Symbiodinium microadriaticum</name>
    <name type="common">Dinoflagellate</name>
    <name type="synonym">Zooxanthella microadriatica</name>
    <dbReference type="NCBI Taxonomy" id="2951"/>
    <lineage>
        <taxon>Eukaryota</taxon>
        <taxon>Sar</taxon>
        <taxon>Alveolata</taxon>
        <taxon>Dinophyceae</taxon>
        <taxon>Suessiales</taxon>
        <taxon>Symbiodiniaceae</taxon>
        <taxon>Symbiodinium</taxon>
    </lineage>
</organism>
<dbReference type="InterPro" id="IPR052387">
    <property type="entry name" value="Fibrocystin"/>
</dbReference>
<accession>A0A1Q9D7N9</accession>
<dbReference type="OrthoDB" id="120976at2759"/>
<dbReference type="PANTHER" id="PTHR46769:SF2">
    <property type="entry name" value="FIBROCYSTIN-L ISOFORM 2 PRECURSOR-RELATED"/>
    <property type="match status" value="1"/>
</dbReference>
<reference evidence="4 5" key="1">
    <citation type="submission" date="2016-02" db="EMBL/GenBank/DDBJ databases">
        <title>Genome analysis of coral dinoflagellate symbionts highlights evolutionary adaptations to a symbiotic lifestyle.</title>
        <authorList>
            <person name="Aranda M."/>
            <person name="Li Y."/>
            <person name="Liew Y.J."/>
            <person name="Baumgarten S."/>
            <person name="Simakov O."/>
            <person name="Wilson M."/>
            <person name="Piel J."/>
            <person name="Ashoor H."/>
            <person name="Bougouffa S."/>
            <person name="Bajic V.B."/>
            <person name="Ryu T."/>
            <person name="Ravasi T."/>
            <person name="Bayer T."/>
            <person name="Micklem G."/>
            <person name="Kim H."/>
            <person name="Bhak J."/>
            <person name="Lajeunesse T.C."/>
            <person name="Voolstra C.R."/>
        </authorList>
    </citation>
    <scope>NUCLEOTIDE SEQUENCE [LARGE SCALE GENOMIC DNA]</scope>
    <source>
        <strain evidence="4 5">CCMP2467</strain>
    </source>
</reference>
<dbReference type="SMART" id="SM01225">
    <property type="entry name" value="G8"/>
    <property type="match status" value="1"/>
</dbReference>
<dbReference type="EMBL" id="LSRX01000676">
    <property type="protein sequence ID" value="OLP91205.1"/>
    <property type="molecule type" value="Genomic_DNA"/>
</dbReference>